<feature type="region of interest" description="Disordered" evidence="1">
    <location>
        <begin position="404"/>
        <end position="425"/>
    </location>
</feature>
<sequence>MLILLEPFVQLDVNYFTRKFGFQSVFANANNKIWCFAKFGVDIQIIQDHSQFLHVKVSSGALPTDIFCTFIYAKCYRNPRRNLWEELVKLSNQDAPWIVGGDFVVILHPNENQGGDIQRMGPMEDFNDMMTDTGLIDAGFEREPFTWTNKRIWRRLGRVLYSKEWAETFNITRVAHLPRMLSDHHPLCIEASKAENKKPSSFRFQNIWLHHHSFLQTVNNIGSFLLRDVNTGDRRAIANGWKPRKENQVLHSLVKKKRMKSTIHRIMEGNQEITHPDRIRDSAASYFENLLSGQGAQPSTTDFPFQFSKISEAIGNNLWLIPSEEDIKETVFSIDKDSVAGRDGFSSPFYQACWDFIARDIYDAVRDFFSGTPMPRSFTATTIVLIRRWIFLRLGMTSDPFRSAMSPTKSYQNFSTEGSPKPSQN</sequence>
<gene>
    <name evidence="2" type="ORF">Sradi_7238100</name>
</gene>
<proteinExistence type="predicted"/>
<dbReference type="Gene3D" id="3.60.10.10">
    <property type="entry name" value="Endonuclease/exonuclease/phosphatase"/>
    <property type="match status" value="1"/>
</dbReference>
<dbReference type="SUPFAM" id="SSF56219">
    <property type="entry name" value="DNase I-like"/>
    <property type="match status" value="1"/>
</dbReference>
<dbReference type="EMBL" id="JACGWJ010001315">
    <property type="protein sequence ID" value="KAL0283181.1"/>
    <property type="molecule type" value="Genomic_DNA"/>
</dbReference>
<reference evidence="2" key="2">
    <citation type="journal article" date="2024" name="Plant">
        <title>Genomic evolution and insights into agronomic trait innovations of Sesamum species.</title>
        <authorList>
            <person name="Miao H."/>
            <person name="Wang L."/>
            <person name="Qu L."/>
            <person name="Liu H."/>
            <person name="Sun Y."/>
            <person name="Le M."/>
            <person name="Wang Q."/>
            <person name="Wei S."/>
            <person name="Zheng Y."/>
            <person name="Lin W."/>
            <person name="Duan Y."/>
            <person name="Cao H."/>
            <person name="Xiong S."/>
            <person name="Wang X."/>
            <person name="Wei L."/>
            <person name="Li C."/>
            <person name="Ma Q."/>
            <person name="Ju M."/>
            <person name="Zhao R."/>
            <person name="Li G."/>
            <person name="Mu C."/>
            <person name="Tian Q."/>
            <person name="Mei H."/>
            <person name="Zhang T."/>
            <person name="Gao T."/>
            <person name="Zhang H."/>
        </authorList>
    </citation>
    <scope>NUCLEOTIDE SEQUENCE</scope>
    <source>
        <strain evidence="2">G02</strain>
    </source>
</reference>
<comment type="caution">
    <text evidence="2">The sequence shown here is derived from an EMBL/GenBank/DDBJ whole genome shotgun (WGS) entry which is preliminary data.</text>
</comment>
<protein>
    <submittedName>
        <fullName evidence="2">Uncharacterized protein</fullName>
    </submittedName>
</protein>
<feature type="compositionally biased region" description="Polar residues" evidence="1">
    <location>
        <begin position="405"/>
        <end position="425"/>
    </location>
</feature>
<dbReference type="PANTHER" id="PTHR33710">
    <property type="entry name" value="BNAC02G09200D PROTEIN"/>
    <property type="match status" value="1"/>
</dbReference>
<accession>A0AAW2IMX3</accession>
<evidence type="ECO:0000256" key="1">
    <source>
        <dbReference type="SAM" id="MobiDB-lite"/>
    </source>
</evidence>
<evidence type="ECO:0000313" key="2">
    <source>
        <dbReference type="EMBL" id="KAL0283181.1"/>
    </source>
</evidence>
<dbReference type="AlphaFoldDB" id="A0AAW2IMX3"/>
<dbReference type="PANTHER" id="PTHR33710:SF62">
    <property type="entry name" value="DUF4283 DOMAIN PROTEIN"/>
    <property type="match status" value="1"/>
</dbReference>
<name>A0AAW2IMX3_SESRA</name>
<reference evidence="2" key="1">
    <citation type="submission" date="2020-06" db="EMBL/GenBank/DDBJ databases">
        <authorList>
            <person name="Li T."/>
            <person name="Hu X."/>
            <person name="Zhang T."/>
            <person name="Song X."/>
            <person name="Zhang H."/>
            <person name="Dai N."/>
            <person name="Sheng W."/>
            <person name="Hou X."/>
            <person name="Wei L."/>
        </authorList>
    </citation>
    <scope>NUCLEOTIDE SEQUENCE</scope>
    <source>
        <strain evidence="2">G02</strain>
        <tissue evidence="2">Leaf</tissue>
    </source>
</reference>
<dbReference type="InterPro" id="IPR036691">
    <property type="entry name" value="Endo/exonu/phosph_ase_sf"/>
</dbReference>
<organism evidence="2">
    <name type="scientific">Sesamum radiatum</name>
    <name type="common">Black benniseed</name>
    <dbReference type="NCBI Taxonomy" id="300843"/>
    <lineage>
        <taxon>Eukaryota</taxon>
        <taxon>Viridiplantae</taxon>
        <taxon>Streptophyta</taxon>
        <taxon>Embryophyta</taxon>
        <taxon>Tracheophyta</taxon>
        <taxon>Spermatophyta</taxon>
        <taxon>Magnoliopsida</taxon>
        <taxon>eudicotyledons</taxon>
        <taxon>Gunneridae</taxon>
        <taxon>Pentapetalae</taxon>
        <taxon>asterids</taxon>
        <taxon>lamiids</taxon>
        <taxon>Lamiales</taxon>
        <taxon>Pedaliaceae</taxon>
        <taxon>Sesamum</taxon>
    </lineage>
</organism>